<gene>
    <name evidence="2" type="ORF">HYPDE_41168</name>
</gene>
<sequence>MDNKVIVIPVAVSDCVLGSAKTALCDGARLFLGAPREHLSALKAKFLGQENVHCEEFDRSSPKQAAAFFKKAHARFHRVDCLLLSEEIWPPDGEPDEIMGSGARILLQCLDASLRCVDEELHIITVSQDKYRRAAILIARTYLRAKMSSPYSTIRMTAISSTGTQALPDGPPPLTTILVPRQTSDEQQYGARQRDGKRTHTSISTRPSTANQAIRP</sequence>
<keyword evidence="3" id="KW-1185">Reference proteome</keyword>
<dbReference type="AlphaFoldDB" id="N0BCE2"/>
<dbReference type="EMBL" id="CP005587">
    <property type="protein sequence ID" value="AGK59902.1"/>
    <property type="molecule type" value="Genomic_DNA"/>
</dbReference>
<dbReference type="RefSeq" id="WP_015599916.1">
    <property type="nucleotide sequence ID" value="NC_021172.1"/>
</dbReference>
<evidence type="ECO:0000313" key="2">
    <source>
        <dbReference type="EMBL" id="AGK59902.1"/>
    </source>
</evidence>
<protein>
    <submittedName>
        <fullName evidence="2">Uncharacterized protein</fullName>
    </submittedName>
</protein>
<reference evidence="2 3" key="1">
    <citation type="journal article" date="2013" name="Genome Announc.">
        <title>Genome sequences for three denitrifying bacterial strains isolated from a uranium- and nitrate-contaminated subsurface environment.</title>
        <authorList>
            <person name="Venkatramanan R."/>
            <person name="Prakash O."/>
            <person name="Woyke T."/>
            <person name="Chain P."/>
            <person name="Goodwin L.A."/>
            <person name="Watson D."/>
            <person name="Brooks S."/>
            <person name="Kostka J.E."/>
            <person name="Green S.J."/>
        </authorList>
    </citation>
    <scope>NUCLEOTIDE SEQUENCE [LARGE SCALE GENOMIC DNA]</scope>
    <source>
        <strain evidence="2 3">1NES1</strain>
    </source>
</reference>
<feature type="compositionally biased region" description="Polar residues" evidence="1">
    <location>
        <begin position="201"/>
        <end position="216"/>
    </location>
</feature>
<evidence type="ECO:0000313" key="3">
    <source>
        <dbReference type="Proteomes" id="UP000005952"/>
    </source>
</evidence>
<name>N0BCE2_9HYPH</name>
<proteinExistence type="predicted"/>
<dbReference type="Proteomes" id="UP000005952">
    <property type="component" value="Chromosome"/>
</dbReference>
<evidence type="ECO:0000256" key="1">
    <source>
        <dbReference type="SAM" id="MobiDB-lite"/>
    </source>
</evidence>
<dbReference type="KEGG" id="hdt:HYPDE_41168"/>
<dbReference type="HOGENOM" id="CLU_106240_0_0_5"/>
<feature type="region of interest" description="Disordered" evidence="1">
    <location>
        <begin position="162"/>
        <end position="216"/>
    </location>
</feature>
<accession>N0BCE2</accession>
<organism evidence="2 3">
    <name type="scientific">Hyphomicrobium denitrificans 1NES1</name>
    <dbReference type="NCBI Taxonomy" id="670307"/>
    <lineage>
        <taxon>Bacteria</taxon>
        <taxon>Pseudomonadati</taxon>
        <taxon>Pseudomonadota</taxon>
        <taxon>Alphaproteobacteria</taxon>
        <taxon>Hyphomicrobiales</taxon>
        <taxon>Hyphomicrobiaceae</taxon>
        <taxon>Hyphomicrobium</taxon>
    </lineage>
</organism>
<dbReference type="eggNOG" id="COG4221">
    <property type="taxonomic scope" value="Bacteria"/>
</dbReference>